<feature type="compositionally biased region" description="Basic and acidic residues" evidence="1">
    <location>
        <begin position="94"/>
        <end position="117"/>
    </location>
</feature>
<dbReference type="RefSeq" id="WP_377062470.1">
    <property type="nucleotide sequence ID" value="NZ_JBHSJJ010000003.1"/>
</dbReference>
<feature type="region of interest" description="Disordered" evidence="1">
    <location>
        <begin position="94"/>
        <end position="132"/>
    </location>
</feature>
<evidence type="ECO:0000313" key="5">
    <source>
        <dbReference type="Proteomes" id="UP001595818"/>
    </source>
</evidence>
<reference evidence="5" key="1">
    <citation type="journal article" date="2019" name="Int. J. Syst. Evol. Microbiol.">
        <title>The Global Catalogue of Microorganisms (GCM) 10K type strain sequencing project: providing services to taxonomists for standard genome sequencing and annotation.</title>
        <authorList>
            <consortium name="The Broad Institute Genomics Platform"/>
            <consortium name="The Broad Institute Genome Sequencing Center for Infectious Disease"/>
            <person name="Wu L."/>
            <person name="Ma J."/>
        </authorList>
    </citation>
    <scope>NUCLEOTIDE SEQUENCE [LARGE SCALE GENOMIC DNA]</scope>
    <source>
        <strain evidence="5">CGMCC 4.7466</strain>
    </source>
</reference>
<protein>
    <submittedName>
        <fullName evidence="4">Outer membrane beta-barrel protein</fullName>
    </submittedName>
</protein>
<name>A0ABV9SYB8_9BACT</name>
<feature type="transmembrane region" description="Helical" evidence="2">
    <location>
        <begin position="44"/>
        <end position="66"/>
    </location>
</feature>
<dbReference type="EMBL" id="JBHSJJ010000003">
    <property type="protein sequence ID" value="MFC4871209.1"/>
    <property type="molecule type" value="Genomic_DNA"/>
</dbReference>
<keyword evidence="2" id="KW-0472">Membrane</keyword>
<evidence type="ECO:0000313" key="4">
    <source>
        <dbReference type="EMBL" id="MFC4871209.1"/>
    </source>
</evidence>
<feature type="domain" description="Outer membrane protein beta-barrel" evidence="3">
    <location>
        <begin position="242"/>
        <end position="416"/>
    </location>
</feature>
<dbReference type="Pfam" id="PF13568">
    <property type="entry name" value="OMP_b-brl_2"/>
    <property type="match status" value="1"/>
</dbReference>
<gene>
    <name evidence="4" type="ORF">ACFPFU_05885</name>
</gene>
<proteinExistence type="predicted"/>
<keyword evidence="5" id="KW-1185">Reference proteome</keyword>
<evidence type="ECO:0000259" key="3">
    <source>
        <dbReference type="Pfam" id="PF13568"/>
    </source>
</evidence>
<evidence type="ECO:0000256" key="1">
    <source>
        <dbReference type="SAM" id="MobiDB-lite"/>
    </source>
</evidence>
<keyword evidence="2" id="KW-1133">Transmembrane helix</keyword>
<keyword evidence="2" id="KW-0812">Transmembrane</keyword>
<evidence type="ECO:0000256" key="2">
    <source>
        <dbReference type="SAM" id="Phobius"/>
    </source>
</evidence>
<comment type="caution">
    <text evidence="4">The sequence shown here is derived from an EMBL/GenBank/DDBJ whole genome shotgun (WGS) entry which is preliminary data.</text>
</comment>
<sequence>MKEQFDKRLVEKIKSSFDHHEEPFDPREWEKLSKAYFKPKRKGWVAFWPFVTAGIAASLLLVLVYFPKQDDIENHLRSLSDSLSLEKTPTITEAERDSFEKSKEIQNDSGQRVEGERNVAAVSPVDKPSSDVEEITGALSRVADGVPVAETGDTPSVVDMASLDASIEKIAQESEQDLLALTDDTKEQSEAGLLERKEGSSSMEETEAQSVIDQWKAENQADVFSGSENESRSESLKLGLMVSPQANSNPVSGMNLGAGIMSEFSLSRKLKLDVGIAYARQNLNPQNIQQVRTTLMADAMTNSNFIASSYELNFASLDIPVNLKYKVLEKDKTGLYLITGLSSMVYLDQKTVETVQTNSLFRTNTAAGGLEFAQSVQEFSNVVTPQSGENSADLAGMLNLSFGYEYKLNNELFISFEPFYKLPLGNLTFVNQQFSIGGLNLRMNFNLKK</sequence>
<dbReference type="Proteomes" id="UP001595818">
    <property type="component" value="Unassembled WGS sequence"/>
</dbReference>
<accession>A0ABV9SYB8</accession>
<dbReference type="InterPro" id="IPR025665">
    <property type="entry name" value="Beta-barrel_OMP_2"/>
</dbReference>
<organism evidence="4 5">
    <name type="scientific">Negadavirga shengliensis</name>
    <dbReference type="NCBI Taxonomy" id="1389218"/>
    <lineage>
        <taxon>Bacteria</taxon>
        <taxon>Pseudomonadati</taxon>
        <taxon>Bacteroidota</taxon>
        <taxon>Cytophagia</taxon>
        <taxon>Cytophagales</taxon>
        <taxon>Cyclobacteriaceae</taxon>
        <taxon>Negadavirga</taxon>
    </lineage>
</organism>